<name>A0A7J7R8Y6_PIPKU</name>
<feature type="compositionally biased region" description="Low complexity" evidence="1">
    <location>
        <begin position="85"/>
        <end position="101"/>
    </location>
</feature>
<evidence type="ECO:0000313" key="2">
    <source>
        <dbReference type="EMBL" id="KAF6272578.1"/>
    </source>
</evidence>
<organism evidence="2 3">
    <name type="scientific">Pipistrellus kuhlii</name>
    <name type="common">Kuhl's pipistrelle</name>
    <dbReference type="NCBI Taxonomy" id="59472"/>
    <lineage>
        <taxon>Eukaryota</taxon>
        <taxon>Metazoa</taxon>
        <taxon>Chordata</taxon>
        <taxon>Craniata</taxon>
        <taxon>Vertebrata</taxon>
        <taxon>Euteleostomi</taxon>
        <taxon>Mammalia</taxon>
        <taxon>Eutheria</taxon>
        <taxon>Laurasiatheria</taxon>
        <taxon>Chiroptera</taxon>
        <taxon>Yangochiroptera</taxon>
        <taxon>Vespertilionidae</taxon>
        <taxon>Pipistrellus</taxon>
    </lineage>
</organism>
<feature type="region of interest" description="Disordered" evidence="1">
    <location>
        <begin position="74"/>
        <end position="101"/>
    </location>
</feature>
<feature type="region of interest" description="Disordered" evidence="1">
    <location>
        <begin position="37"/>
        <end position="58"/>
    </location>
</feature>
<sequence>MRFAKKHNKKGLKTMQANNAKAMSTRAEAIKALVHPKEPMSQRAAAANSADSPTSLTPPWEACSCHTAKGLRLSRPKAKAKADTKPQAAGVAAAQAPKGAQAPRRLHVTLSADVTTEGLVGPLGCCPVLFVQINLRWICLVKINK</sequence>
<evidence type="ECO:0000313" key="3">
    <source>
        <dbReference type="Proteomes" id="UP000558488"/>
    </source>
</evidence>
<evidence type="ECO:0000256" key="1">
    <source>
        <dbReference type="SAM" id="MobiDB-lite"/>
    </source>
</evidence>
<protein>
    <recommendedName>
        <fullName evidence="4">Ribosomal protein L29</fullName>
    </recommendedName>
</protein>
<accession>A0A7J7R8Y6</accession>
<evidence type="ECO:0008006" key="4">
    <source>
        <dbReference type="Google" id="ProtNLM"/>
    </source>
</evidence>
<dbReference type="EMBL" id="JACAGB010000090">
    <property type="protein sequence ID" value="KAF6272578.1"/>
    <property type="molecule type" value="Genomic_DNA"/>
</dbReference>
<reference evidence="2 3" key="1">
    <citation type="journal article" date="2020" name="Nature">
        <title>Six reference-quality genomes reveal evolution of bat adaptations.</title>
        <authorList>
            <person name="Jebb D."/>
            <person name="Huang Z."/>
            <person name="Pippel M."/>
            <person name="Hughes G.M."/>
            <person name="Lavrichenko K."/>
            <person name="Devanna P."/>
            <person name="Winkler S."/>
            <person name="Jermiin L.S."/>
            <person name="Skirmuntt E.C."/>
            <person name="Katzourakis A."/>
            <person name="Burkitt-Gray L."/>
            <person name="Ray D.A."/>
            <person name="Sullivan K.A.M."/>
            <person name="Roscito J.G."/>
            <person name="Kirilenko B.M."/>
            <person name="Davalos L.M."/>
            <person name="Corthals A.P."/>
            <person name="Power M.L."/>
            <person name="Jones G."/>
            <person name="Ransome R.D."/>
            <person name="Dechmann D.K.N."/>
            <person name="Locatelli A.G."/>
            <person name="Puechmaille S.J."/>
            <person name="Fedrigo O."/>
            <person name="Jarvis E.D."/>
            <person name="Hiller M."/>
            <person name="Vernes S.C."/>
            <person name="Myers E.W."/>
            <person name="Teeling E.C."/>
        </authorList>
    </citation>
    <scope>NUCLEOTIDE SEQUENCE [LARGE SCALE GENOMIC DNA]</scope>
    <source>
        <strain evidence="2">MPipKuh1</strain>
        <tissue evidence="2">Flight muscle</tissue>
    </source>
</reference>
<dbReference type="Proteomes" id="UP000558488">
    <property type="component" value="Unassembled WGS sequence"/>
</dbReference>
<keyword evidence="3" id="KW-1185">Reference proteome</keyword>
<comment type="caution">
    <text evidence="2">The sequence shown here is derived from an EMBL/GenBank/DDBJ whole genome shotgun (WGS) entry which is preliminary data.</text>
</comment>
<dbReference type="AlphaFoldDB" id="A0A7J7R8Y6"/>
<proteinExistence type="predicted"/>
<gene>
    <name evidence="2" type="ORF">mPipKuh1_010822</name>
</gene>